<dbReference type="InterPro" id="IPR027417">
    <property type="entry name" value="P-loop_NTPase"/>
</dbReference>
<dbReference type="EMBL" id="ML996165">
    <property type="protein sequence ID" value="KAF2733215.1"/>
    <property type="molecule type" value="Genomic_DNA"/>
</dbReference>
<dbReference type="SMART" id="SM00320">
    <property type="entry name" value="WD40"/>
    <property type="match status" value="2"/>
</dbReference>
<organism evidence="5 6">
    <name type="scientific">Polyplosphaeria fusca</name>
    <dbReference type="NCBI Taxonomy" id="682080"/>
    <lineage>
        <taxon>Eukaryota</taxon>
        <taxon>Fungi</taxon>
        <taxon>Dikarya</taxon>
        <taxon>Ascomycota</taxon>
        <taxon>Pezizomycotina</taxon>
        <taxon>Dothideomycetes</taxon>
        <taxon>Pleosporomycetidae</taxon>
        <taxon>Pleosporales</taxon>
        <taxon>Tetraplosphaeriaceae</taxon>
        <taxon>Polyplosphaeria</taxon>
    </lineage>
</organism>
<evidence type="ECO:0000313" key="5">
    <source>
        <dbReference type="EMBL" id="KAF2733215.1"/>
    </source>
</evidence>
<accession>A0A9P4V2E2</accession>
<dbReference type="PANTHER" id="PTHR10622">
    <property type="entry name" value="HET DOMAIN-CONTAINING PROTEIN"/>
    <property type="match status" value="1"/>
</dbReference>
<sequence>MRLLQCNCAGEYHLTEPLPNDNAIPCYAILSHTWGADSDEVTFNDLTNGTGTDKSGYEKIRFCAEQAKQDGLDHFWIDTCCIDKENKAELSHAINSMFRWYRNAARCYIYLLDVSTAKRKADSDASEWESAFRRSKWFTRGWTLQELLAPRSVEFFSWQRKRLGNKDSLRQQIHEITGIPKAALQGELLSQFNVNDRLSWMENRQTKREEDKECTRDLHVTDPRRDKARIKQTKGGLLEESYHWIFQNQSFLHWRNDPQRQLLWIKGDPGKGKTMLLCGIIDELNRSTAKTTLLSYFFCQATDSRINSATAVLRGLLFMLVSQQPALFSHMRKKHDQTGKALFEDANAWVVLCEILTDILQYSTLDNVCFFVDALDECVKDLDKLLAFIVQNSSLSLRAKWILTSRNYASIEQRLRLDDSRARLSLELKENAAQVSQLEQIQHDQLLQLSVREKMQQKANGTFLWVSLVMKELKDVQVWEVVQVLDEVPSELIDLYRRMMEHIKQLKRRNPEICRQILSTVVATQRPLHLQELCVLADLPNQGPNVEETTATMVKMCSSFLTLREDYIYVVHQSAKDYLLDEAALSVFPSRAREVHRDIFSRSIEVMSRSLQRDMYQLRAPGYPIEQVQQPKPDPLAALRYSCIYWIDHLCEWISNSLTYHESILMSRGVVDGFMRTKYLYWLEAVSLCTGMSKGVVSMAKLEALTKKRAATSSTIEVSTPGILLFSPTHSVIRALFKDEEPQGIVIKPGMQDQWSNCLQTLEGHSSYVNSVAFSQDSTRLASASDDRTVKVWDARSGKCLQTLEGHSSYVNSVAFSHDSTRLASASGDGTVKVWDARSGECLQTLNVERALYNISFDSSDNYLHTDIGFVNNVHHFFRLLGGFKRYLYSIGTCIDLIVAFSTCQHAFRIYP</sequence>
<dbReference type="PROSITE" id="PS50082">
    <property type="entry name" value="WD_REPEATS_2"/>
    <property type="match status" value="2"/>
</dbReference>
<dbReference type="InterPro" id="IPR007111">
    <property type="entry name" value="NACHT_NTPase"/>
</dbReference>
<dbReference type="InterPro" id="IPR015943">
    <property type="entry name" value="WD40/YVTN_repeat-like_dom_sf"/>
</dbReference>
<proteinExistence type="predicted"/>
<dbReference type="InterPro" id="IPR019775">
    <property type="entry name" value="WD40_repeat_CS"/>
</dbReference>
<evidence type="ECO:0000259" key="4">
    <source>
        <dbReference type="PROSITE" id="PS50837"/>
    </source>
</evidence>
<dbReference type="PROSITE" id="PS00678">
    <property type="entry name" value="WD_REPEATS_1"/>
    <property type="match status" value="2"/>
</dbReference>
<dbReference type="FunFam" id="3.40.50.300:FF:001638">
    <property type="entry name" value="NACHT and WD40 domain protein"/>
    <property type="match status" value="1"/>
</dbReference>
<keyword evidence="1 3" id="KW-0853">WD repeat</keyword>
<dbReference type="Proteomes" id="UP000799444">
    <property type="component" value="Unassembled WGS sequence"/>
</dbReference>
<reference evidence="5" key="1">
    <citation type="journal article" date="2020" name="Stud. Mycol.">
        <title>101 Dothideomycetes genomes: a test case for predicting lifestyles and emergence of pathogens.</title>
        <authorList>
            <person name="Haridas S."/>
            <person name="Albert R."/>
            <person name="Binder M."/>
            <person name="Bloem J."/>
            <person name="Labutti K."/>
            <person name="Salamov A."/>
            <person name="Andreopoulos B."/>
            <person name="Baker S."/>
            <person name="Barry K."/>
            <person name="Bills G."/>
            <person name="Bluhm B."/>
            <person name="Cannon C."/>
            <person name="Castanera R."/>
            <person name="Culley D."/>
            <person name="Daum C."/>
            <person name="Ezra D."/>
            <person name="Gonzalez J."/>
            <person name="Henrissat B."/>
            <person name="Kuo A."/>
            <person name="Liang C."/>
            <person name="Lipzen A."/>
            <person name="Lutzoni F."/>
            <person name="Magnuson J."/>
            <person name="Mondo S."/>
            <person name="Nolan M."/>
            <person name="Ohm R."/>
            <person name="Pangilinan J."/>
            <person name="Park H.-J."/>
            <person name="Ramirez L."/>
            <person name="Alfaro M."/>
            <person name="Sun H."/>
            <person name="Tritt A."/>
            <person name="Yoshinaga Y."/>
            <person name="Zwiers L.-H."/>
            <person name="Turgeon B."/>
            <person name="Goodwin S."/>
            <person name="Spatafora J."/>
            <person name="Crous P."/>
            <person name="Grigoriev I."/>
        </authorList>
    </citation>
    <scope>NUCLEOTIDE SEQUENCE</scope>
    <source>
        <strain evidence="5">CBS 125425</strain>
    </source>
</reference>
<dbReference type="PANTHER" id="PTHR10622:SF10">
    <property type="entry name" value="HET DOMAIN-CONTAINING PROTEIN"/>
    <property type="match status" value="1"/>
</dbReference>
<dbReference type="PROSITE" id="PS50294">
    <property type="entry name" value="WD_REPEATS_REGION"/>
    <property type="match status" value="2"/>
</dbReference>
<feature type="repeat" description="WD" evidence="3">
    <location>
        <begin position="762"/>
        <end position="803"/>
    </location>
</feature>
<protein>
    <recommendedName>
        <fullName evidence="4">NACHT domain-containing protein</fullName>
    </recommendedName>
</protein>
<evidence type="ECO:0000256" key="2">
    <source>
        <dbReference type="ARBA" id="ARBA00022737"/>
    </source>
</evidence>
<dbReference type="AlphaFoldDB" id="A0A9P4V2E2"/>
<feature type="domain" description="NACHT" evidence="4">
    <location>
        <begin position="261"/>
        <end position="432"/>
    </location>
</feature>
<dbReference type="OrthoDB" id="538223at2759"/>
<dbReference type="InterPro" id="IPR056884">
    <property type="entry name" value="NPHP3-like_N"/>
</dbReference>
<name>A0A9P4V2E2_9PLEO</name>
<dbReference type="InterPro" id="IPR036322">
    <property type="entry name" value="WD40_repeat_dom_sf"/>
</dbReference>
<comment type="caution">
    <text evidence="5">The sequence shown here is derived from an EMBL/GenBank/DDBJ whole genome shotgun (WGS) entry which is preliminary data.</text>
</comment>
<evidence type="ECO:0000313" key="6">
    <source>
        <dbReference type="Proteomes" id="UP000799444"/>
    </source>
</evidence>
<dbReference type="Gene3D" id="2.130.10.10">
    <property type="entry name" value="YVTN repeat-like/Quinoprotein amine dehydrogenase"/>
    <property type="match status" value="1"/>
</dbReference>
<dbReference type="PROSITE" id="PS50837">
    <property type="entry name" value="NACHT"/>
    <property type="match status" value="1"/>
</dbReference>
<dbReference type="InterPro" id="IPR001680">
    <property type="entry name" value="WD40_rpt"/>
</dbReference>
<gene>
    <name evidence="5" type="ORF">EJ04DRAFT_544302</name>
</gene>
<keyword evidence="2" id="KW-0677">Repeat</keyword>
<evidence type="ECO:0000256" key="1">
    <source>
        <dbReference type="ARBA" id="ARBA00022574"/>
    </source>
</evidence>
<dbReference type="SUPFAM" id="SSF50978">
    <property type="entry name" value="WD40 repeat-like"/>
    <property type="match status" value="1"/>
</dbReference>
<dbReference type="InterPro" id="IPR010730">
    <property type="entry name" value="HET"/>
</dbReference>
<evidence type="ECO:0000256" key="3">
    <source>
        <dbReference type="PROSITE-ProRule" id="PRU00221"/>
    </source>
</evidence>
<keyword evidence="6" id="KW-1185">Reference proteome</keyword>
<feature type="repeat" description="WD" evidence="3">
    <location>
        <begin position="804"/>
        <end position="845"/>
    </location>
</feature>
<dbReference type="Gene3D" id="3.40.50.300">
    <property type="entry name" value="P-loop containing nucleotide triphosphate hydrolases"/>
    <property type="match status" value="1"/>
</dbReference>
<dbReference type="Pfam" id="PF24883">
    <property type="entry name" value="NPHP3_N"/>
    <property type="match status" value="1"/>
</dbReference>
<dbReference type="Pfam" id="PF06985">
    <property type="entry name" value="HET"/>
    <property type="match status" value="1"/>
</dbReference>
<dbReference type="Pfam" id="PF00400">
    <property type="entry name" value="WD40"/>
    <property type="match status" value="2"/>
</dbReference>
<dbReference type="SUPFAM" id="SSF52540">
    <property type="entry name" value="P-loop containing nucleoside triphosphate hydrolases"/>
    <property type="match status" value="1"/>
</dbReference>